<accession>K6VR46</accession>
<feature type="transmembrane region" description="Helical" evidence="2">
    <location>
        <begin position="220"/>
        <end position="240"/>
    </location>
</feature>
<dbReference type="Proteomes" id="UP000008495">
    <property type="component" value="Unassembled WGS sequence"/>
</dbReference>
<sequence length="573" mass="61531">MSGEVREGKVHRRPAVEAAVGGSSAVEAPAVAPEAPVADGQDTPWKRPAMRRMALLPLSNVTDWLFPALPVVFLAWSKGGAMLWLLLALPFLLLGLGGLSIFFTRYRIHEGKFLLRKGIVNKQIATVPLERIRTIDVTAPLLNQILGIADVSIRTGGAATTTLKGVKTAHARELRLTLLAGREKAIGQAETEAEAVDDPVVAPEPSPPEGTTLCRLERKWILLAPFSLSGFGALAAGYYFGQKVMEEERLARFLSPWLESAREGTLRIDPVALWVGGGAAVLVLAVALSMLLYVFAHWNYLLVRSPDGGLHITRGLTTSQATVIEESRMRGVVLERPMLLSLARGGRAKALVTGGAVPGKQIEDAMSGTTMLVPPAPLTVSRRVLVDVLGDPTPLEVAVTGHGPAATRRRWFRALSLPALGVPVLVVGWWRWGWPTWLFGVLAAVVVFQSWVAWLRARRLGHALVPGYLVADEGTMPFNRTVLRVPSIIGWQISESWFQRRQGLVTLSALMASGMGSVQVTDVPRAEAVRIIAAATPRTAAAYLTAGTSSSDTDGPPGHDEAPAAAGARTRDQ</sequence>
<dbReference type="Pfam" id="PF03703">
    <property type="entry name" value="bPH_2"/>
    <property type="match status" value="1"/>
</dbReference>
<feature type="region of interest" description="Disordered" evidence="1">
    <location>
        <begin position="545"/>
        <end position="573"/>
    </location>
</feature>
<protein>
    <recommendedName>
        <fullName evidence="3">YdbS-like PH domain-containing protein</fullName>
    </recommendedName>
</protein>
<feature type="transmembrane region" description="Helical" evidence="2">
    <location>
        <begin position="411"/>
        <end position="430"/>
    </location>
</feature>
<dbReference type="EMBL" id="BAGZ01000021">
    <property type="protein sequence ID" value="GAB79224.1"/>
    <property type="molecule type" value="Genomic_DNA"/>
</dbReference>
<proteinExistence type="predicted"/>
<keyword evidence="5" id="KW-1185">Reference proteome</keyword>
<dbReference type="RefSeq" id="WP_006503981.1">
    <property type="nucleotide sequence ID" value="NZ_BAGZ01000021.1"/>
</dbReference>
<feature type="domain" description="YdbS-like PH" evidence="3">
    <location>
        <begin position="102"/>
        <end position="176"/>
    </location>
</feature>
<dbReference type="PANTHER" id="PTHR34473">
    <property type="entry name" value="UPF0699 TRANSMEMBRANE PROTEIN YDBS"/>
    <property type="match status" value="1"/>
</dbReference>
<dbReference type="eggNOG" id="COG3428">
    <property type="taxonomic scope" value="Bacteria"/>
</dbReference>
<keyword evidence="2" id="KW-0812">Transmembrane</keyword>
<evidence type="ECO:0000256" key="1">
    <source>
        <dbReference type="SAM" id="MobiDB-lite"/>
    </source>
</evidence>
<gene>
    <name evidence="4" type="ORF">AUCHE_21_00500</name>
</gene>
<dbReference type="InterPro" id="IPR005182">
    <property type="entry name" value="YdbS-like_PH"/>
</dbReference>
<reference evidence="4 5" key="1">
    <citation type="submission" date="2012-08" db="EMBL/GenBank/DDBJ databases">
        <title>Whole genome shotgun sequence of Austwickia chelonae NBRC 105200.</title>
        <authorList>
            <person name="Yoshida I."/>
            <person name="Hosoyama A."/>
            <person name="Tsuchikane K."/>
            <person name="Katsumata H."/>
            <person name="Ando Y."/>
            <person name="Ohji S."/>
            <person name="Hamada M."/>
            <person name="Tamura T."/>
            <person name="Yamazoe A."/>
            <person name="Yamazaki S."/>
            <person name="Fujita N."/>
        </authorList>
    </citation>
    <scope>NUCLEOTIDE SEQUENCE [LARGE SCALE GENOMIC DNA]</scope>
    <source>
        <strain evidence="4 5">NBRC 105200</strain>
    </source>
</reference>
<dbReference type="PANTHER" id="PTHR34473:SF2">
    <property type="entry name" value="UPF0699 TRANSMEMBRANE PROTEIN YDBT"/>
    <property type="match status" value="1"/>
</dbReference>
<feature type="transmembrane region" description="Helical" evidence="2">
    <location>
        <begin position="436"/>
        <end position="455"/>
    </location>
</feature>
<dbReference type="OrthoDB" id="4121259at2"/>
<dbReference type="AlphaFoldDB" id="K6VR46"/>
<organism evidence="4 5">
    <name type="scientific">Austwickia chelonae NBRC 105200</name>
    <dbReference type="NCBI Taxonomy" id="1184607"/>
    <lineage>
        <taxon>Bacteria</taxon>
        <taxon>Bacillati</taxon>
        <taxon>Actinomycetota</taxon>
        <taxon>Actinomycetes</taxon>
        <taxon>Micrococcales</taxon>
        <taxon>Dermatophilaceae</taxon>
        <taxon>Austwickia</taxon>
    </lineage>
</organism>
<feature type="transmembrane region" description="Helical" evidence="2">
    <location>
        <begin position="271"/>
        <end position="295"/>
    </location>
</feature>
<keyword evidence="2" id="KW-1133">Transmembrane helix</keyword>
<evidence type="ECO:0000313" key="5">
    <source>
        <dbReference type="Proteomes" id="UP000008495"/>
    </source>
</evidence>
<evidence type="ECO:0000259" key="3">
    <source>
        <dbReference type="Pfam" id="PF03703"/>
    </source>
</evidence>
<keyword evidence="2" id="KW-0472">Membrane</keyword>
<feature type="transmembrane region" description="Helical" evidence="2">
    <location>
        <begin position="54"/>
        <end position="76"/>
    </location>
</feature>
<comment type="caution">
    <text evidence="4">The sequence shown here is derived from an EMBL/GenBank/DDBJ whole genome shotgun (WGS) entry which is preliminary data.</text>
</comment>
<feature type="transmembrane region" description="Helical" evidence="2">
    <location>
        <begin position="82"/>
        <end position="103"/>
    </location>
</feature>
<evidence type="ECO:0000313" key="4">
    <source>
        <dbReference type="EMBL" id="GAB79224.1"/>
    </source>
</evidence>
<name>K6VR46_9MICO</name>
<dbReference type="STRING" id="100225.SAMN05421595_2532"/>
<feature type="region of interest" description="Disordered" evidence="1">
    <location>
        <begin position="1"/>
        <end position="21"/>
    </location>
</feature>
<evidence type="ECO:0000256" key="2">
    <source>
        <dbReference type="SAM" id="Phobius"/>
    </source>
</evidence>